<dbReference type="Gene3D" id="3.90.1210.10">
    <property type="entry name" value="Antifreeze-like/N-acetylneuraminic acid synthase C-terminal domain"/>
    <property type="match status" value="1"/>
</dbReference>
<dbReference type="Gene3D" id="3.20.20.70">
    <property type="entry name" value="Aldolase class I"/>
    <property type="match status" value="1"/>
</dbReference>
<sequence length="360" mass="40245">MKQDLQFGSLLLRHDRPFLIAEAGVNHENSLDTAFRMIEQAAQAGADAIKFQSYKAETLASRHSPAYWDLTAVSTRSQFEFFKKHDHFTGSDYERLASHAVERDIVFMSTPFDIHFADVLEPLVPAYKVASADLTNIPLIQHCARKGKPMILSVGAANNDEVDEALQAIRETGNQNIALLHCVLSYPCQPQDANLNSIRYLARRYPELPIGYSDHVPPDDGMLIPLAAWMLGARIIEKHFTLDKSLGENDHFHSMDPDDVRQFRESCNYVASGLGDEVNQVWPCEIEARRHARRSLVANKSIRKDQVVTEDAIAIKRPGTGIPPQAANKLVGRVALKDVEADEVLQWDMFSGDEGKAEPS</sequence>
<dbReference type="GO" id="GO:0047444">
    <property type="term" value="F:N-acylneuraminate-9-phosphate synthase activity"/>
    <property type="evidence" value="ECO:0007669"/>
    <property type="project" value="TreeGrafter"/>
</dbReference>
<evidence type="ECO:0000259" key="1">
    <source>
        <dbReference type="PROSITE" id="PS50844"/>
    </source>
</evidence>
<dbReference type="PANTHER" id="PTHR42966:SF1">
    <property type="entry name" value="SIALIC ACID SYNTHASE"/>
    <property type="match status" value="1"/>
</dbReference>
<dbReference type="InterPro" id="IPR006190">
    <property type="entry name" value="SAF_AFP_Neu5Ac"/>
</dbReference>
<dbReference type="SUPFAM" id="SSF51269">
    <property type="entry name" value="AFP III-like domain"/>
    <property type="match status" value="1"/>
</dbReference>
<dbReference type="PANTHER" id="PTHR42966">
    <property type="entry name" value="N-ACETYLNEURAMINATE SYNTHASE"/>
    <property type="match status" value="1"/>
</dbReference>
<protein>
    <recommendedName>
        <fullName evidence="1">AFP-like domain-containing protein</fullName>
    </recommendedName>
</protein>
<dbReference type="InterPro" id="IPR051690">
    <property type="entry name" value="PseI-like"/>
</dbReference>
<gene>
    <name evidence="2" type="ORF">METZ01_LOCUS109256</name>
</gene>
<proteinExistence type="predicted"/>
<dbReference type="InterPro" id="IPR057736">
    <property type="entry name" value="SAF_PseI/NeuA/NeuB"/>
</dbReference>
<dbReference type="GO" id="GO:0016051">
    <property type="term" value="P:carbohydrate biosynthetic process"/>
    <property type="evidence" value="ECO:0007669"/>
    <property type="project" value="InterPro"/>
</dbReference>
<dbReference type="InterPro" id="IPR013974">
    <property type="entry name" value="SAF"/>
</dbReference>
<dbReference type="Pfam" id="PF08666">
    <property type="entry name" value="SAF"/>
    <property type="match status" value="1"/>
</dbReference>
<feature type="domain" description="AFP-like" evidence="1">
    <location>
        <begin position="295"/>
        <end position="353"/>
    </location>
</feature>
<accession>A0A381WVQ1</accession>
<evidence type="ECO:0000313" key="2">
    <source>
        <dbReference type="EMBL" id="SVA56402.1"/>
    </source>
</evidence>
<dbReference type="InterPro" id="IPR036732">
    <property type="entry name" value="AFP_Neu5c_C_sf"/>
</dbReference>
<dbReference type="Pfam" id="PF03102">
    <property type="entry name" value="NeuB"/>
    <property type="match status" value="1"/>
</dbReference>
<dbReference type="SMART" id="SM00858">
    <property type="entry name" value="SAF"/>
    <property type="match status" value="1"/>
</dbReference>
<name>A0A381WVQ1_9ZZZZ</name>
<dbReference type="EMBL" id="UINC01012993">
    <property type="protein sequence ID" value="SVA56402.1"/>
    <property type="molecule type" value="Genomic_DNA"/>
</dbReference>
<organism evidence="2">
    <name type="scientific">marine metagenome</name>
    <dbReference type="NCBI Taxonomy" id="408172"/>
    <lineage>
        <taxon>unclassified sequences</taxon>
        <taxon>metagenomes</taxon>
        <taxon>ecological metagenomes</taxon>
    </lineage>
</organism>
<dbReference type="SUPFAM" id="SSF51569">
    <property type="entry name" value="Aldolase"/>
    <property type="match status" value="1"/>
</dbReference>
<dbReference type="AlphaFoldDB" id="A0A381WVQ1"/>
<dbReference type="InterPro" id="IPR013132">
    <property type="entry name" value="PseI/NeuA/B-like_N"/>
</dbReference>
<dbReference type="InterPro" id="IPR013785">
    <property type="entry name" value="Aldolase_TIM"/>
</dbReference>
<dbReference type="CDD" id="cd11615">
    <property type="entry name" value="SAF_NeuB_like"/>
    <property type="match status" value="1"/>
</dbReference>
<reference evidence="2" key="1">
    <citation type="submission" date="2018-05" db="EMBL/GenBank/DDBJ databases">
        <authorList>
            <person name="Lanie J.A."/>
            <person name="Ng W.-L."/>
            <person name="Kazmierczak K.M."/>
            <person name="Andrzejewski T.M."/>
            <person name="Davidsen T.M."/>
            <person name="Wayne K.J."/>
            <person name="Tettelin H."/>
            <person name="Glass J.I."/>
            <person name="Rusch D."/>
            <person name="Podicherti R."/>
            <person name="Tsui H.-C.T."/>
            <person name="Winkler M.E."/>
        </authorList>
    </citation>
    <scope>NUCLEOTIDE SEQUENCE</scope>
</reference>
<dbReference type="PROSITE" id="PS50844">
    <property type="entry name" value="AFP_LIKE"/>
    <property type="match status" value="1"/>
</dbReference>